<evidence type="ECO:0000259" key="1">
    <source>
        <dbReference type="Pfam" id="PF07859"/>
    </source>
</evidence>
<feature type="domain" description="Alpha/beta hydrolase fold-3" evidence="1">
    <location>
        <begin position="2"/>
        <end position="81"/>
    </location>
</feature>
<dbReference type="SUPFAM" id="SSF53474">
    <property type="entry name" value="alpha/beta-Hydrolases"/>
    <property type="match status" value="1"/>
</dbReference>
<organism evidence="2 3">
    <name type="scientific">Aeromicrobium halocynthiae</name>
    <dbReference type="NCBI Taxonomy" id="560557"/>
    <lineage>
        <taxon>Bacteria</taxon>
        <taxon>Bacillati</taxon>
        <taxon>Actinomycetota</taxon>
        <taxon>Actinomycetes</taxon>
        <taxon>Propionibacteriales</taxon>
        <taxon>Nocardioidaceae</taxon>
        <taxon>Aeromicrobium</taxon>
    </lineage>
</organism>
<dbReference type="Gene3D" id="3.40.50.1820">
    <property type="entry name" value="alpha/beta hydrolase"/>
    <property type="match status" value="1"/>
</dbReference>
<reference evidence="2 3" key="1">
    <citation type="journal article" date="2019" name="Int. J. Syst. Evol. Microbiol.">
        <title>The Global Catalogue of Microorganisms (GCM) 10K type strain sequencing project: providing services to taxonomists for standard genome sequencing and annotation.</title>
        <authorList>
            <consortium name="The Broad Institute Genomics Platform"/>
            <consortium name="The Broad Institute Genome Sequencing Center for Infectious Disease"/>
            <person name="Wu L."/>
            <person name="Ma J."/>
        </authorList>
    </citation>
    <scope>NUCLEOTIDE SEQUENCE [LARGE SCALE GENOMIC DNA]</scope>
    <source>
        <strain evidence="2 3">JCM 15749</strain>
    </source>
</reference>
<evidence type="ECO:0000313" key="3">
    <source>
        <dbReference type="Proteomes" id="UP001501480"/>
    </source>
</evidence>
<name>A0ABN2VQA8_9ACTN</name>
<evidence type="ECO:0000313" key="2">
    <source>
        <dbReference type="EMBL" id="GAA2069242.1"/>
    </source>
</evidence>
<proteinExistence type="predicted"/>
<dbReference type="InterPro" id="IPR013094">
    <property type="entry name" value="AB_hydrolase_3"/>
</dbReference>
<gene>
    <name evidence="2" type="ORF">GCM10009821_01930</name>
</gene>
<keyword evidence="3" id="KW-1185">Reference proteome</keyword>
<dbReference type="InterPro" id="IPR029058">
    <property type="entry name" value="AB_hydrolase_fold"/>
</dbReference>
<accession>A0ABN2VQA8</accession>
<dbReference type="EMBL" id="BAAAPY010000001">
    <property type="protein sequence ID" value="GAA2069242.1"/>
    <property type="molecule type" value="Genomic_DNA"/>
</dbReference>
<protein>
    <recommendedName>
        <fullName evidence="1">Alpha/beta hydrolase fold-3 domain-containing protein</fullName>
    </recommendedName>
</protein>
<comment type="caution">
    <text evidence="2">The sequence shown here is derived from an EMBL/GenBank/DDBJ whole genome shotgun (WGS) entry which is preliminary data.</text>
</comment>
<dbReference type="Proteomes" id="UP001501480">
    <property type="component" value="Unassembled WGS sequence"/>
</dbReference>
<sequence>MITPGTISLVRKTYFRDAARRVEPYASPLLAPSLDSLPPAMVITAERDALRAEGDAYAASLAAEGVDVDHVVVAGRDHYFLDGRDPRHDRALMDRMAAAVAHHLR</sequence>
<dbReference type="Pfam" id="PF07859">
    <property type="entry name" value="Abhydrolase_3"/>
    <property type="match status" value="1"/>
</dbReference>